<feature type="transmembrane region" description="Helical" evidence="1">
    <location>
        <begin position="102"/>
        <end position="121"/>
    </location>
</feature>
<accession>A0A368JXV5</accession>
<gene>
    <name evidence="2" type="ORF">DUE52_00560</name>
</gene>
<keyword evidence="1" id="KW-1133">Transmembrane helix</keyword>
<keyword evidence="1" id="KW-0812">Transmembrane</keyword>
<dbReference type="RefSeq" id="WP_114403995.1">
    <property type="nucleotide sequence ID" value="NZ_QOWE01000001.1"/>
</dbReference>
<evidence type="ECO:0000313" key="3">
    <source>
        <dbReference type="Proteomes" id="UP000253383"/>
    </source>
</evidence>
<dbReference type="EMBL" id="QOWE01000001">
    <property type="protein sequence ID" value="RCR71463.1"/>
    <property type="molecule type" value="Genomic_DNA"/>
</dbReference>
<keyword evidence="3" id="KW-1185">Reference proteome</keyword>
<proteinExistence type="predicted"/>
<keyword evidence="1" id="KW-0472">Membrane</keyword>
<evidence type="ECO:0000313" key="2">
    <source>
        <dbReference type="EMBL" id="RCR71463.1"/>
    </source>
</evidence>
<organism evidence="2 3">
    <name type="scientific">Larkinella punicea</name>
    <dbReference type="NCBI Taxonomy" id="2315727"/>
    <lineage>
        <taxon>Bacteria</taxon>
        <taxon>Pseudomonadati</taxon>
        <taxon>Bacteroidota</taxon>
        <taxon>Cytophagia</taxon>
        <taxon>Cytophagales</taxon>
        <taxon>Spirosomataceae</taxon>
        <taxon>Larkinella</taxon>
    </lineage>
</organism>
<dbReference type="AlphaFoldDB" id="A0A368JXV5"/>
<comment type="caution">
    <text evidence="2">The sequence shown here is derived from an EMBL/GenBank/DDBJ whole genome shotgun (WGS) entry which is preliminary data.</text>
</comment>
<protein>
    <submittedName>
        <fullName evidence="2">Uncharacterized protein</fullName>
    </submittedName>
</protein>
<name>A0A368JXV5_9BACT</name>
<dbReference type="Proteomes" id="UP000253383">
    <property type="component" value="Unassembled WGS sequence"/>
</dbReference>
<evidence type="ECO:0000256" key="1">
    <source>
        <dbReference type="SAM" id="Phobius"/>
    </source>
</evidence>
<reference evidence="2 3" key="1">
    <citation type="submission" date="2018-07" db="EMBL/GenBank/DDBJ databases">
        <title>Genome analysis of Larkinella rosea.</title>
        <authorList>
            <person name="Zhou Z."/>
            <person name="Wang G."/>
        </authorList>
    </citation>
    <scope>NUCLEOTIDE SEQUENCE [LARGE SCALE GENOMIC DNA]</scope>
    <source>
        <strain evidence="3">zzj9</strain>
    </source>
</reference>
<sequence>MTESEQINQILQDIIDGEYIAITGNSTELYRSAYRKMKAYGLIVPREKTYDITQIGIEVHEAGGFDNWVAANKKRENEIHQATLDTAKATVDAAKSAKESKYAAYVSAVAAIIAFLLPPLLTKDSIDTKTDSTINAMRVRIDTLETSKKRNYSQTETLPPR</sequence>